<sequence>MPPEPTTVKGPPAPHRSQARGGSLQRAEWWREAVFYQVYIRSFADGNGDGVGDLAGLRARLGYLRDLGVDALWITPFYPSPMADHGYDVADPRDVEPVFGDLAGFDALLAEAHALGIRVTIDLVPNHSSHDHEWFQAALAAAPGSPERARYLFRDGRGPDGSEPPNNWPSVFGGPAWTRVPDGQWYLHIFAPEQPDLDFANPEVVADLEETMRFWLDRGVDGFRIDVAHGMAKPDGLPDMVPMEDTGLLDDHGPGDHRFDQDGVHVVHRRIRSVLEEYPGRMAVGEVWVSDDQRLARYLRPDELQLAFNFKLLTAEWTPAALRDAVVHSLAAVAGTHAPACWVLSNHDRPRHVTRYGGGELGSRRARAAALLQLALPGVAYLYNGDELGMPDVDLPDAALQDPIWFRSGGRERGRDACRIPVPWSGTEPPYGFSSGSATWLPMPEGWAELTAEAQAVQPASIQSLYRTALALRASSPAFAGAELEWLPAPDGCLAFRRPGGLVCLLNLSGAAVPLPEGRVMLASGPLENGTVPVDTAVWAEHQGVVPGQESAGPVR</sequence>
<keyword evidence="5" id="KW-1185">Reference proteome</keyword>
<evidence type="ECO:0000259" key="3">
    <source>
        <dbReference type="SMART" id="SM00642"/>
    </source>
</evidence>
<dbReference type="PANTHER" id="PTHR10357:SF179">
    <property type="entry name" value="NEUTRAL AND BASIC AMINO ACID TRANSPORT PROTEIN RBAT"/>
    <property type="match status" value="1"/>
</dbReference>
<keyword evidence="4" id="KW-0378">Hydrolase</keyword>
<dbReference type="Proteomes" id="UP001183222">
    <property type="component" value="Unassembled WGS sequence"/>
</dbReference>
<evidence type="ECO:0000313" key="4">
    <source>
        <dbReference type="EMBL" id="MDT0276503.1"/>
    </source>
</evidence>
<reference evidence="5" key="1">
    <citation type="submission" date="2023-07" db="EMBL/GenBank/DDBJ databases">
        <title>30 novel species of actinomycetes from the DSMZ collection.</title>
        <authorList>
            <person name="Nouioui I."/>
        </authorList>
    </citation>
    <scope>NUCLEOTIDE SEQUENCE [LARGE SCALE GENOMIC DNA]</scope>
    <source>
        <strain evidence="5">DSM 46792</strain>
    </source>
</reference>
<dbReference type="Gene3D" id="3.90.400.10">
    <property type="entry name" value="Oligo-1,6-glucosidase, Domain 2"/>
    <property type="match status" value="1"/>
</dbReference>
<dbReference type="InterPro" id="IPR017853">
    <property type="entry name" value="GH"/>
</dbReference>
<dbReference type="EMBL" id="JAVREI010000006">
    <property type="protein sequence ID" value="MDT0276503.1"/>
    <property type="molecule type" value="Genomic_DNA"/>
</dbReference>
<comment type="caution">
    <text evidence="4">The sequence shown here is derived from an EMBL/GenBank/DDBJ whole genome shotgun (WGS) entry which is preliminary data.</text>
</comment>
<accession>A0ABU2K8I6</accession>
<dbReference type="GO" id="GO:0016787">
    <property type="term" value="F:hydrolase activity"/>
    <property type="evidence" value="ECO:0007669"/>
    <property type="project" value="UniProtKB-KW"/>
</dbReference>
<gene>
    <name evidence="4" type="ORF">RM425_11395</name>
</gene>
<organism evidence="4 5">
    <name type="scientific">Blastococcus goldschmidtiae</name>
    <dbReference type="NCBI Taxonomy" id="3075546"/>
    <lineage>
        <taxon>Bacteria</taxon>
        <taxon>Bacillati</taxon>
        <taxon>Actinomycetota</taxon>
        <taxon>Actinomycetes</taxon>
        <taxon>Geodermatophilales</taxon>
        <taxon>Geodermatophilaceae</taxon>
        <taxon>Blastococcus</taxon>
    </lineage>
</organism>
<protein>
    <submittedName>
        <fullName evidence="4">Glycoside hydrolase family 13 protein</fullName>
    </submittedName>
</protein>
<dbReference type="PANTHER" id="PTHR10357">
    <property type="entry name" value="ALPHA-AMYLASE FAMILY MEMBER"/>
    <property type="match status" value="1"/>
</dbReference>
<dbReference type="InterPro" id="IPR006047">
    <property type="entry name" value="GH13_cat_dom"/>
</dbReference>
<dbReference type="Pfam" id="PF00128">
    <property type="entry name" value="Alpha-amylase"/>
    <property type="match status" value="1"/>
</dbReference>
<dbReference type="Gene3D" id="3.20.20.80">
    <property type="entry name" value="Glycosidases"/>
    <property type="match status" value="1"/>
</dbReference>
<evidence type="ECO:0000256" key="2">
    <source>
        <dbReference type="SAM" id="MobiDB-lite"/>
    </source>
</evidence>
<dbReference type="RefSeq" id="WP_311345317.1">
    <property type="nucleotide sequence ID" value="NZ_JAVREI010000006.1"/>
</dbReference>
<evidence type="ECO:0000256" key="1">
    <source>
        <dbReference type="ARBA" id="ARBA00008061"/>
    </source>
</evidence>
<dbReference type="CDD" id="cd11332">
    <property type="entry name" value="AmyAc_OligoGlu_TS"/>
    <property type="match status" value="1"/>
</dbReference>
<feature type="region of interest" description="Disordered" evidence="2">
    <location>
        <begin position="1"/>
        <end position="22"/>
    </location>
</feature>
<name>A0ABU2K8I6_9ACTN</name>
<dbReference type="SUPFAM" id="SSF51445">
    <property type="entry name" value="(Trans)glycosidases"/>
    <property type="match status" value="1"/>
</dbReference>
<dbReference type="SMART" id="SM00642">
    <property type="entry name" value="Aamy"/>
    <property type="match status" value="1"/>
</dbReference>
<proteinExistence type="inferred from homology"/>
<evidence type="ECO:0000313" key="5">
    <source>
        <dbReference type="Proteomes" id="UP001183222"/>
    </source>
</evidence>
<dbReference type="InterPro" id="IPR045857">
    <property type="entry name" value="O16G_dom_2"/>
</dbReference>
<comment type="similarity">
    <text evidence="1">Belongs to the glycosyl hydrolase 13 family.</text>
</comment>
<feature type="domain" description="Glycosyl hydrolase family 13 catalytic" evidence="3">
    <location>
        <begin position="37"/>
        <end position="419"/>
    </location>
</feature>